<dbReference type="AlphaFoldDB" id="A0AAV4PZA0"/>
<evidence type="ECO:0000256" key="1">
    <source>
        <dbReference type="SAM" id="MobiDB-lite"/>
    </source>
</evidence>
<reference evidence="2 3" key="1">
    <citation type="submission" date="2021-06" db="EMBL/GenBank/DDBJ databases">
        <title>Caerostris extrusa draft genome.</title>
        <authorList>
            <person name="Kono N."/>
            <person name="Arakawa K."/>
        </authorList>
    </citation>
    <scope>NUCLEOTIDE SEQUENCE [LARGE SCALE GENOMIC DNA]</scope>
</reference>
<name>A0AAV4PZA0_CAEEX</name>
<gene>
    <name evidence="2" type="ORF">CEXT_254681</name>
</gene>
<organism evidence="2 3">
    <name type="scientific">Caerostris extrusa</name>
    <name type="common">Bark spider</name>
    <name type="synonym">Caerostris bankana</name>
    <dbReference type="NCBI Taxonomy" id="172846"/>
    <lineage>
        <taxon>Eukaryota</taxon>
        <taxon>Metazoa</taxon>
        <taxon>Ecdysozoa</taxon>
        <taxon>Arthropoda</taxon>
        <taxon>Chelicerata</taxon>
        <taxon>Arachnida</taxon>
        <taxon>Araneae</taxon>
        <taxon>Araneomorphae</taxon>
        <taxon>Entelegynae</taxon>
        <taxon>Araneoidea</taxon>
        <taxon>Araneidae</taxon>
        <taxon>Caerostris</taxon>
    </lineage>
</organism>
<comment type="caution">
    <text evidence="2">The sequence shown here is derived from an EMBL/GenBank/DDBJ whole genome shotgun (WGS) entry which is preliminary data.</text>
</comment>
<proteinExistence type="predicted"/>
<feature type="region of interest" description="Disordered" evidence="1">
    <location>
        <begin position="62"/>
        <end position="88"/>
    </location>
</feature>
<accession>A0AAV4PZA0</accession>
<keyword evidence="3" id="KW-1185">Reference proteome</keyword>
<protein>
    <submittedName>
        <fullName evidence="2">Uncharacterized protein</fullName>
    </submittedName>
</protein>
<dbReference type="EMBL" id="BPLR01005420">
    <property type="protein sequence ID" value="GIY02191.1"/>
    <property type="molecule type" value="Genomic_DNA"/>
</dbReference>
<feature type="region of interest" description="Disordered" evidence="1">
    <location>
        <begin position="1"/>
        <end position="26"/>
    </location>
</feature>
<evidence type="ECO:0000313" key="3">
    <source>
        <dbReference type="Proteomes" id="UP001054945"/>
    </source>
</evidence>
<evidence type="ECO:0000313" key="2">
    <source>
        <dbReference type="EMBL" id="GIY02191.1"/>
    </source>
</evidence>
<dbReference type="Proteomes" id="UP001054945">
    <property type="component" value="Unassembled WGS sequence"/>
</dbReference>
<sequence length="88" mass="10160">MQQAKKKTVEPRKSKIKQGKKCAGKEDVQESVLRHGRRVVELIGLSRRKILLIWRRSPTARKWRGRQDPGSLRHLPSSDQSAYWLGDG</sequence>